<name>A0A3N1KLQ6_9PROT</name>
<gene>
    <name evidence="1" type="ORF">EDC65_5150</name>
</gene>
<sequence length="154" mass="17055">MPLLRQGRAVADIWTHVEGEGELPTDDVAVTVDAARWSADRDRLIARSGPLGVRLANNDPVDLLAEDLGQLALIVLHFPKFSDGRAYSQARRLRRLGFAGELRATGNVLQDQLLLMTRVGFDGFVMAAPDAERRYEAALAAYDHFYQPRRIVAA</sequence>
<evidence type="ECO:0000313" key="1">
    <source>
        <dbReference type="EMBL" id="ROP81294.1"/>
    </source>
</evidence>
<reference evidence="1 2" key="1">
    <citation type="submission" date="2018-11" db="EMBL/GenBank/DDBJ databases">
        <title>Genomic Encyclopedia of Type Strains, Phase IV (KMG-IV): sequencing the most valuable type-strain genomes for metagenomic binning, comparative biology and taxonomic classification.</title>
        <authorList>
            <person name="Goeker M."/>
        </authorList>
    </citation>
    <scope>NUCLEOTIDE SEQUENCE [LARGE SCALE GENOMIC DNA]</scope>
    <source>
        <strain evidence="1 2">DSM 5900</strain>
    </source>
</reference>
<dbReference type="Proteomes" id="UP000278222">
    <property type="component" value="Unassembled WGS sequence"/>
</dbReference>
<dbReference type="Pfam" id="PF06073">
    <property type="entry name" value="DUF934"/>
    <property type="match status" value="1"/>
</dbReference>
<organism evidence="1 2">
    <name type="scientific">Stella humosa</name>
    <dbReference type="NCBI Taxonomy" id="94"/>
    <lineage>
        <taxon>Bacteria</taxon>
        <taxon>Pseudomonadati</taxon>
        <taxon>Pseudomonadota</taxon>
        <taxon>Alphaproteobacteria</taxon>
        <taxon>Rhodospirillales</taxon>
        <taxon>Stellaceae</taxon>
        <taxon>Stella</taxon>
    </lineage>
</organism>
<dbReference type="EMBL" id="RJKX01000018">
    <property type="protein sequence ID" value="ROP81294.1"/>
    <property type="molecule type" value="Genomic_DNA"/>
</dbReference>
<evidence type="ECO:0000313" key="2">
    <source>
        <dbReference type="Proteomes" id="UP000278222"/>
    </source>
</evidence>
<proteinExistence type="predicted"/>
<dbReference type="RefSeq" id="WP_123695056.1">
    <property type="nucleotide sequence ID" value="NZ_AP019700.1"/>
</dbReference>
<dbReference type="AlphaFoldDB" id="A0A3N1KLQ6"/>
<dbReference type="InterPro" id="IPR008318">
    <property type="entry name" value="UCP030820"/>
</dbReference>
<protein>
    <submittedName>
        <fullName evidence="1">Uncharacterized protein (DUF934 family)</fullName>
    </submittedName>
</protein>
<keyword evidence="2" id="KW-1185">Reference proteome</keyword>
<accession>A0A3N1KLQ6</accession>
<comment type="caution">
    <text evidence="1">The sequence shown here is derived from an EMBL/GenBank/DDBJ whole genome shotgun (WGS) entry which is preliminary data.</text>
</comment>
<dbReference type="OrthoDB" id="9800421at2"/>
<dbReference type="PIRSF" id="PIRSF030820">
    <property type="entry name" value="UCP030820"/>
    <property type="match status" value="1"/>
</dbReference>